<dbReference type="InterPro" id="IPR045121">
    <property type="entry name" value="CoAse"/>
</dbReference>
<dbReference type="InterPro" id="IPR000086">
    <property type="entry name" value="NUDIX_hydrolase_dom"/>
</dbReference>
<sequence length="210" mass="24198">MNFHVSVALLQLAEDRLARHRARRQWLRPVMQRAAVAIILKVFDGELHVLMIRRAERAGDPWSGQMAFPGGRLEAKDANGFACACRETEEEIGFSLGSEDACLGRLSELNARARRLARGLAITPFVFRVDRDVPVAPNHEVAEVVWVPLEFLLDPDNRSSMRWKRGRMMLDMPCYVFGGRRIWGLSLKMLDELMDLIEGRNPRRPDWRRY</sequence>
<accession>A0A4R2KYW4</accession>
<dbReference type="InterPro" id="IPR015797">
    <property type="entry name" value="NUDIX_hydrolase-like_dom_sf"/>
</dbReference>
<dbReference type="Gene3D" id="3.90.79.10">
    <property type="entry name" value="Nucleoside Triphosphate Pyrophosphohydrolase"/>
    <property type="match status" value="1"/>
</dbReference>
<dbReference type="GO" id="GO:0010945">
    <property type="term" value="F:coenzyme A diphosphatase activity"/>
    <property type="evidence" value="ECO:0007669"/>
    <property type="project" value="InterPro"/>
</dbReference>
<dbReference type="PANTHER" id="PTHR12992">
    <property type="entry name" value="NUDIX HYDROLASE"/>
    <property type="match status" value="1"/>
</dbReference>
<keyword evidence="3" id="KW-1185">Reference proteome</keyword>
<feature type="domain" description="Nudix hydrolase" evidence="1">
    <location>
        <begin position="31"/>
        <end position="170"/>
    </location>
</feature>
<dbReference type="Proteomes" id="UP000294980">
    <property type="component" value="Unassembled WGS sequence"/>
</dbReference>
<protein>
    <submittedName>
        <fullName evidence="2">8-oxo-dGTP pyrophosphatase MutT (NUDIX family)</fullName>
    </submittedName>
</protein>
<comment type="caution">
    <text evidence="2">The sequence shown here is derived from an EMBL/GenBank/DDBJ whole genome shotgun (WGS) entry which is preliminary data.</text>
</comment>
<name>A0A4R2KYW4_9GAMM</name>
<dbReference type="CDD" id="cd03426">
    <property type="entry name" value="NUDIX_CoAse_Nudt7"/>
    <property type="match status" value="1"/>
</dbReference>
<evidence type="ECO:0000259" key="1">
    <source>
        <dbReference type="PROSITE" id="PS51462"/>
    </source>
</evidence>
<dbReference type="EMBL" id="SLWX01000020">
    <property type="protein sequence ID" value="TCO71885.1"/>
    <property type="molecule type" value="Genomic_DNA"/>
</dbReference>
<evidence type="ECO:0000313" key="3">
    <source>
        <dbReference type="Proteomes" id="UP000294980"/>
    </source>
</evidence>
<organism evidence="2 3">
    <name type="scientific">Chromatocurvus halotolerans</name>
    <dbReference type="NCBI Taxonomy" id="1132028"/>
    <lineage>
        <taxon>Bacteria</taxon>
        <taxon>Pseudomonadati</taxon>
        <taxon>Pseudomonadota</taxon>
        <taxon>Gammaproteobacteria</taxon>
        <taxon>Cellvibrionales</taxon>
        <taxon>Halieaceae</taxon>
        <taxon>Chromatocurvus</taxon>
    </lineage>
</organism>
<dbReference type="PANTHER" id="PTHR12992:SF44">
    <property type="entry name" value="NUDIX HYDROLASE DOMAIN-CONTAINING PROTEIN"/>
    <property type="match status" value="1"/>
</dbReference>
<dbReference type="Pfam" id="PF00293">
    <property type="entry name" value="NUDIX"/>
    <property type="match status" value="1"/>
</dbReference>
<dbReference type="PROSITE" id="PS51462">
    <property type="entry name" value="NUDIX"/>
    <property type="match status" value="1"/>
</dbReference>
<proteinExistence type="predicted"/>
<gene>
    <name evidence="2" type="ORF">EV688_12039</name>
</gene>
<dbReference type="SUPFAM" id="SSF55811">
    <property type="entry name" value="Nudix"/>
    <property type="match status" value="1"/>
</dbReference>
<dbReference type="AlphaFoldDB" id="A0A4R2KYW4"/>
<evidence type="ECO:0000313" key="2">
    <source>
        <dbReference type="EMBL" id="TCO71885.1"/>
    </source>
</evidence>
<reference evidence="2 3" key="1">
    <citation type="submission" date="2019-03" db="EMBL/GenBank/DDBJ databases">
        <title>Genomic Encyclopedia of Type Strains, Phase IV (KMG-IV): sequencing the most valuable type-strain genomes for metagenomic binning, comparative biology and taxonomic classification.</title>
        <authorList>
            <person name="Goeker M."/>
        </authorList>
    </citation>
    <scope>NUCLEOTIDE SEQUENCE [LARGE SCALE GENOMIC DNA]</scope>
    <source>
        <strain evidence="2 3">DSM 23344</strain>
    </source>
</reference>